<dbReference type="RefSeq" id="WP_156200860.1">
    <property type="nucleotide sequence ID" value="NZ_CP012154.1"/>
</dbReference>
<name>A0A0K0XUI8_9GAMM</name>
<dbReference type="KEGG" id="wma:WM2015_906"/>
<gene>
    <name evidence="1" type="ORF">WM2015_906</name>
</gene>
<evidence type="ECO:0000313" key="1">
    <source>
        <dbReference type="EMBL" id="AKS41287.1"/>
    </source>
</evidence>
<organism evidence="1 2">
    <name type="scientific">Wenzhouxiangella marina</name>
    <dbReference type="NCBI Taxonomy" id="1579979"/>
    <lineage>
        <taxon>Bacteria</taxon>
        <taxon>Pseudomonadati</taxon>
        <taxon>Pseudomonadota</taxon>
        <taxon>Gammaproteobacteria</taxon>
        <taxon>Chromatiales</taxon>
        <taxon>Wenzhouxiangellaceae</taxon>
        <taxon>Wenzhouxiangella</taxon>
    </lineage>
</organism>
<sequence length="157" mass="17483">MHESNTIRQSVRSACRVLALAMLLALCPWLWASNDTEATAGPERLYFTIVSTITDQDRGDVHEHRFSVGTIEAEPARISTVLQGQRSLDYIVSYELPDDPNQVLLSIELVHDGQSIDVPRILFEVDSENSAFIQATRETGLSYAIEIEASRQQPGPL</sequence>
<keyword evidence="2" id="KW-1185">Reference proteome</keyword>
<accession>A0A0K0XUI8</accession>
<dbReference type="Proteomes" id="UP000066624">
    <property type="component" value="Chromosome"/>
</dbReference>
<dbReference type="EMBL" id="CP012154">
    <property type="protein sequence ID" value="AKS41287.1"/>
    <property type="molecule type" value="Genomic_DNA"/>
</dbReference>
<evidence type="ECO:0000313" key="2">
    <source>
        <dbReference type="Proteomes" id="UP000066624"/>
    </source>
</evidence>
<dbReference type="AlphaFoldDB" id="A0A0K0XUI8"/>
<protein>
    <submittedName>
        <fullName evidence="1">Uncharacterized protein</fullName>
    </submittedName>
</protein>
<reference evidence="1 2" key="1">
    <citation type="submission" date="2015-07" db="EMBL/GenBank/DDBJ databases">
        <authorList>
            <person name="Noorani M."/>
        </authorList>
    </citation>
    <scope>NUCLEOTIDE SEQUENCE [LARGE SCALE GENOMIC DNA]</scope>
    <source>
        <strain evidence="1 2">KCTC 42284</strain>
    </source>
</reference>
<proteinExistence type="predicted"/>